<protein>
    <submittedName>
        <fullName evidence="1">PTS sorbitol transporter subunit IIA</fullName>
    </submittedName>
</protein>
<dbReference type="Proteomes" id="UP000286288">
    <property type="component" value="Unassembled WGS sequence"/>
</dbReference>
<name>A0A415EUM4_ENTCA</name>
<dbReference type="GO" id="GO:0009401">
    <property type="term" value="P:phosphoenolpyruvate-dependent sugar phosphotransferase system"/>
    <property type="evidence" value="ECO:0007669"/>
    <property type="project" value="InterPro"/>
</dbReference>
<dbReference type="GO" id="GO:0008982">
    <property type="term" value="F:protein-N(PI)-phosphohistidine-sugar phosphotransferase activity"/>
    <property type="evidence" value="ECO:0007669"/>
    <property type="project" value="InterPro"/>
</dbReference>
<dbReference type="PANTHER" id="PTHR40398:SF1">
    <property type="entry name" value="PTS SYSTEM GLUCITOL_SORBITOL-SPECIFIC EIIA COMPONENT"/>
    <property type="match status" value="1"/>
</dbReference>
<dbReference type="GeneID" id="15142872"/>
<reference evidence="1 2" key="1">
    <citation type="submission" date="2018-08" db="EMBL/GenBank/DDBJ databases">
        <title>A genome reference for cultivated species of the human gut microbiota.</title>
        <authorList>
            <person name="Zou Y."/>
            <person name="Xue W."/>
            <person name="Luo G."/>
        </authorList>
    </citation>
    <scope>NUCLEOTIDE SEQUENCE [LARGE SCALE GENOMIC DNA]</scope>
    <source>
        <strain evidence="1 2">AF48-16</strain>
    </source>
</reference>
<sequence>MYKTTVTEIGELVEAFKEESLLILFGPKATPELRAISVIHTHEDPTEDVIQVGGKFRIGEKEYEIQEVGSAANANFTELGHISIYFREGENEVLPGAIIVSPNEWPDLHVGQAITF</sequence>
<dbReference type="GO" id="GO:0016301">
    <property type="term" value="F:kinase activity"/>
    <property type="evidence" value="ECO:0007669"/>
    <property type="project" value="TreeGrafter"/>
</dbReference>
<dbReference type="AlphaFoldDB" id="A0A415EUM4"/>
<dbReference type="GO" id="GO:0005737">
    <property type="term" value="C:cytoplasm"/>
    <property type="evidence" value="ECO:0007669"/>
    <property type="project" value="InterPro"/>
</dbReference>
<proteinExistence type="predicted"/>
<dbReference type="Pfam" id="PF03829">
    <property type="entry name" value="PTSIIA_gutA"/>
    <property type="match status" value="1"/>
</dbReference>
<dbReference type="PANTHER" id="PTHR40398">
    <property type="entry name" value="PTS SYSTEM GLUCITOL/SORBITOL-SPECIFIC EIIA COMPONENT"/>
    <property type="match status" value="1"/>
</dbReference>
<dbReference type="InterPro" id="IPR004716">
    <property type="entry name" value="PTS_IIA_glucitol/sorbitol-sp"/>
</dbReference>
<evidence type="ECO:0000313" key="2">
    <source>
        <dbReference type="Proteomes" id="UP000286288"/>
    </source>
</evidence>
<accession>A0A415EUM4</accession>
<dbReference type="RefSeq" id="WP_015510125.1">
    <property type="nucleotide sequence ID" value="NZ_JABBNQ010000006.1"/>
</dbReference>
<dbReference type="SUPFAM" id="SSF141530">
    <property type="entry name" value="PTSIIA/GutA-like"/>
    <property type="match status" value="1"/>
</dbReference>
<comment type="caution">
    <text evidence="1">The sequence shown here is derived from an EMBL/GenBank/DDBJ whole genome shotgun (WGS) entry which is preliminary data.</text>
</comment>
<gene>
    <name evidence="1" type="ORF">DW084_05680</name>
</gene>
<organism evidence="1 2">
    <name type="scientific">Enterococcus casseliflavus</name>
    <name type="common">Enterococcus flavescens</name>
    <dbReference type="NCBI Taxonomy" id="37734"/>
    <lineage>
        <taxon>Bacteria</taxon>
        <taxon>Bacillati</taxon>
        <taxon>Bacillota</taxon>
        <taxon>Bacilli</taxon>
        <taxon>Lactobacillales</taxon>
        <taxon>Enterococcaceae</taxon>
        <taxon>Enterococcus</taxon>
    </lineage>
</organism>
<dbReference type="Gene3D" id="2.40.33.40">
    <property type="entry name" value="Phosphotransferase system, glucitol/sorbitol-specific IIA component"/>
    <property type="match status" value="1"/>
</dbReference>
<dbReference type="PROSITE" id="PS51097">
    <property type="entry name" value="PTS_EIIA_TYPE_5"/>
    <property type="match status" value="1"/>
</dbReference>
<dbReference type="InterPro" id="IPR036665">
    <property type="entry name" value="PTS_IIA_glucitol/sorbitol_sf"/>
</dbReference>
<evidence type="ECO:0000313" key="1">
    <source>
        <dbReference type="EMBL" id="RHK06997.1"/>
    </source>
</evidence>
<dbReference type="EMBL" id="QRMZ01000006">
    <property type="protein sequence ID" value="RHK06997.1"/>
    <property type="molecule type" value="Genomic_DNA"/>
</dbReference>